<evidence type="ECO:0000256" key="1">
    <source>
        <dbReference type="SAM" id="Phobius"/>
    </source>
</evidence>
<keyword evidence="1" id="KW-1133">Transmembrane helix</keyword>
<protein>
    <submittedName>
        <fullName evidence="2">Uncharacterized protein</fullName>
    </submittedName>
</protein>
<proteinExistence type="predicted"/>
<dbReference type="RefSeq" id="WP_377164869.1">
    <property type="nucleotide sequence ID" value="NZ_JBHSMQ010000002.1"/>
</dbReference>
<keyword evidence="1" id="KW-0472">Membrane</keyword>
<dbReference type="Proteomes" id="UP001596052">
    <property type="component" value="Unassembled WGS sequence"/>
</dbReference>
<keyword evidence="3" id="KW-1185">Reference proteome</keyword>
<organism evidence="2 3">
    <name type="scientific">Prosthecobacter fluviatilis</name>
    <dbReference type="NCBI Taxonomy" id="445931"/>
    <lineage>
        <taxon>Bacteria</taxon>
        <taxon>Pseudomonadati</taxon>
        <taxon>Verrucomicrobiota</taxon>
        <taxon>Verrucomicrobiia</taxon>
        <taxon>Verrucomicrobiales</taxon>
        <taxon>Verrucomicrobiaceae</taxon>
        <taxon>Prosthecobacter</taxon>
    </lineage>
</organism>
<comment type="caution">
    <text evidence="2">The sequence shown here is derived from an EMBL/GenBank/DDBJ whole genome shotgun (WGS) entry which is preliminary data.</text>
</comment>
<sequence>MNSAFIKKNWYFFTPAVIIIIPALMVVFCTVNYGYSIPDSINAVFHVGSTGTRYSIGFSERQFRMVRPGMDGRAVYNTIRNPMEGVDLAADEARWRYSLPTSGAGYYHERTIVMAKDKNGVQRVKQRISRFHAAN</sequence>
<dbReference type="EMBL" id="JBHSMQ010000002">
    <property type="protein sequence ID" value="MFC5454613.1"/>
    <property type="molecule type" value="Genomic_DNA"/>
</dbReference>
<reference evidence="3" key="1">
    <citation type="journal article" date="2019" name="Int. J. Syst. Evol. Microbiol.">
        <title>The Global Catalogue of Microorganisms (GCM) 10K type strain sequencing project: providing services to taxonomists for standard genome sequencing and annotation.</title>
        <authorList>
            <consortium name="The Broad Institute Genomics Platform"/>
            <consortium name="The Broad Institute Genome Sequencing Center for Infectious Disease"/>
            <person name="Wu L."/>
            <person name="Ma J."/>
        </authorList>
    </citation>
    <scope>NUCLEOTIDE SEQUENCE [LARGE SCALE GENOMIC DNA]</scope>
    <source>
        <strain evidence="3">CGMCC 4.1469</strain>
    </source>
</reference>
<gene>
    <name evidence="2" type="ORF">ACFQDI_07115</name>
</gene>
<evidence type="ECO:0000313" key="3">
    <source>
        <dbReference type="Proteomes" id="UP001596052"/>
    </source>
</evidence>
<keyword evidence="1" id="KW-0812">Transmembrane</keyword>
<feature type="transmembrane region" description="Helical" evidence="1">
    <location>
        <begin position="12"/>
        <end position="35"/>
    </location>
</feature>
<name>A0ABW0KPE6_9BACT</name>
<evidence type="ECO:0000313" key="2">
    <source>
        <dbReference type="EMBL" id="MFC5454613.1"/>
    </source>
</evidence>
<accession>A0ABW0KPE6</accession>